<dbReference type="GO" id="GO:0005886">
    <property type="term" value="C:plasma membrane"/>
    <property type="evidence" value="ECO:0007669"/>
    <property type="project" value="UniProtKB-SubCell"/>
</dbReference>
<feature type="transmembrane region" description="Helical" evidence="9">
    <location>
        <begin position="426"/>
        <end position="451"/>
    </location>
</feature>
<keyword evidence="7 9" id="KW-0472">Membrane</keyword>
<feature type="transmembrane region" description="Helical" evidence="9">
    <location>
        <begin position="369"/>
        <end position="389"/>
    </location>
</feature>
<evidence type="ECO:0000256" key="5">
    <source>
        <dbReference type="ARBA" id="ARBA00022847"/>
    </source>
</evidence>
<dbReference type="AlphaFoldDB" id="A0A7S3DS70"/>
<keyword evidence="6 9" id="KW-1133">Transmembrane helix</keyword>
<dbReference type="Gene3D" id="1.20.1250.20">
    <property type="entry name" value="MFS general substrate transporter like domains"/>
    <property type="match status" value="2"/>
</dbReference>
<dbReference type="InterPro" id="IPR005828">
    <property type="entry name" value="MFS_sugar_transport-like"/>
</dbReference>
<dbReference type="PANTHER" id="PTHR43528">
    <property type="entry name" value="ALPHA-KETOGLUTARATE PERMEASE"/>
    <property type="match status" value="1"/>
</dbReference>
<keyword evidence="5" id="KW-0769">Symport</keyword>
<dbReference type="Pfam" id="PF00083">
    <property type="entry name" value="Sugar_tr"/>
    <property type="match status" value="1"/>
</dbReference>
<feature type="region of interest" description="Disordered" evidence="8">
    <location>
        <begin position="1"/>
        <end position="31"/>
    </location>
</feature>
<gene>
    <name evidence="11" type="ORF">APAL1065_LOCUS16936</name>
</gene>
<reference evidence="11" key="1">
    <citation type="submission" date="2021-01" db="EMBL/GenBank/DDBJ databases">
        <authorList>
            <person name="Corre E."/>
            <person name="Pelletier E."/>
            <person name="Niang G."/>
            <person name="Scheremetjew M."/>
            <person name="Finn R."/>
            <person name="Kale V."/>
            <person name="Holt S."/>
            <person name="Cochrane G."/>
            <person name="Meng A."/>
            <person name="Brown T."/>
            <person name="Cohen L."/>
        </authorList>
    </citation>
    <scope>NUCLEOTIDE SEQUENCE</scope>
    <source>
        <strain evidence="11">CCMP125</strain>
    </source>
</reference>
<sequence length="550" mass="58524">MMSETAKDRDGLRNEQIIAPTSPRLEQLQTHDTLSGYDSKSTNYDSIQPAGHYSPIDGTSKVPENNPEFLETVAGVAGNVLEWYDFAVFGFFGDIIGQVFFPPQAGHSQTVESFAVFGLAFVMRPVGGVLMGYIGDVYGSKKALVLSIFLMAFPTFALGCLPSYERVGPIAIVLLLLIRLLQGLSVGGQLMSSLVFTLEGRDPAAWGYFASFTMVACNIGNLSGNLVAFAIRNSLNDEQLLAYGWRIPFLCGIIVSLPGFYLHGLESKNHSGEPASDGFTSPGSSVSHDGAINSSQTASAHENIEAFHDEGEDGAPKQPNPLQIAFSKENRLTLISACLVPILWSGSGYLTFVWLAVFMKTLSPNPIEMAFGINAFSLLFSICFFFPVAGHISDRFGRIRVMTIGGVSSGLLSPLLVWVIGQGNAFAALSAQLLMGVTLSLFGSPMLAWLVESFDPEARLTSVAIGYNLAQAIAGGTAPALATLLVDKVGVYSPGWMVTLLAVISLIGLRCVAPSGKAAGPIVAPNRFSRVPTGGTVVVELVEDSENAIT</sequence>
<accession>A0A7S3DS70</accession>
<feature type="compositionally biased region" description="Basic and acidic residues" evidence="8">
    <location>
        <begin position="1"/>
        <end position="13"/>
    </location>
</feature>
<evidence type="ECO:0000256" key="3">
    <source>
        <dbReference type="ARBA" id="ARBA00022475"/>
    </source>
</evidence>
<evidence type="ECO:0000256" key="7">
    <source>
        <dbReference type="ARBA" id="ARBA00023136"/>
    </source>
</evidence>
<dbReference type="SUPFAM" id="SSF103473">
    <property type="entry name" value="MFS general substrate transporter"/>
    <property type="match status" value="1"/>
</dbReference>
<feature type="transmembrane region" description="Helical" evidence="9">
    <location>
        <begin position="143"/>
        <end position="164"/>
    </location>
</feature>
<evidence type="ECO:0000313" key="11">
    <source>
        <dbReference type="EMBL" id="CAD9976813.1"/>
    </source>
</evidence>
<evidence type="ECO:0000256" key="1">
    <source>
        <dbReference type="ARBA" id="ARBA00004651"/>
    </source>
</evidence>
<feature type="transmembrane region" description="Helical" evidence="9">
    <location>
        <begin position="491"/>
        <end position="509"/>
    </location>
</feature>
<comment type="subcellular location">
    <subcellularLocation>
        <location evidence="1">Cell membrane</location>
        <topology evidence="1">Multi-pass membrane protein</topology>
    </subcellularLocation>
</comment>
<dbReference type="InterPro" id="IPR051084">
    <property type="entry name" value="H+-coupled_symporters"/>
</dbReference>
<evidence type="ECO:0000256" key="8">
    <source>
        <dbReference type="SAM" id="MobiDB-lite"/>
    </source>
</evidence>
<feature type="domain" description="Major facilitator superfamily (MFS) profile" evidence="10">
    <location>
        <begin position="71"/>
        <end position="517"/>
    </location>
</feature>
<keyword evidence="2" id="KW-0813">Transport</keyword>
<keyword evidence="3" id="KW-1003">Cell membrane</keyword>
<feature type="transmembrane region" description="Helical" evidence="9">
    <location>
        <begin position="463"/>
        <end position="485"/>
    </location>
</feature>
<dbReference type="EMBL" id="HBHT01025226">
    <property type="protein sequence ID" value="CAD9976813.1"/>
    <property type="molecule type" value="Transcribed_RNA"/>
</dbReference>
<keyword evidence="4 9" id="KW-0812">Transmembrane</keyword>
<dbReference type="GO" id="GO:0015293">
    <property type="term" value="F:symporter activity"/>
    <property type="evidence" value="ECO:0007669"/>
    <property type="project" value="UniProtKB-KW"/>
</dbReference>
<feature type="transmembrane region" description="Helical" evidence="9">
    <location>
        <begin position="113"/>
        <end position="134"/>
    </location>
</feature>
<evidence type="ECO:0000256" key="4">
    <source>
        <dbReference type="ARBA" id="ARBA00022692"/>
    </source>
</evidence>
<evidence type="ECO:0000256" key="9">
    <source>
        <dbReference type="SAM" id="Phobius"/>
    </source>
</evidence>
<evidence type="ECO:0000256" key="6">
    <source>
        <dbReference type="ARBA" id="ARBA00022989"/>
    </source>
</evidence>
<organism evidence="11">
    <name type="scientific">Entomoneis paludosa</name>
    <dbReference type="NCBI Taxonomy" id="265537"/>
    <lineage>
        <taxon>Eukaryota</taxon>
        <taxon>Sar</taxon>
        <taxon>Stramenopiles</taxon>
        <taxon>Ochrophyta</taxon>
        <taxon>Bacillariophyta</taxon>
        <taxon>Bacillariophyceae</taxon>
        <taxon>Bacillariophycidae</taxon>
        <taxon>Entomoneidaceae</taxon>
        <taxon>Entomoneis</taxon>
    </lineage>
</organism>
<feature type="transmembrane region" description="Helical" evidence="9">
    <location>
        <begin position="332"/>
        <end position="357"/>
    </location>
</feature>
<name>A0A7S3DS70_9STRA</name>
<feature type="transmembrane region" description="Helical" evidence="9">
    <location>
        <begin position="170"/>
        <end position="196"/>
    </location>
</feature>
<evidence type="ECO:0000256" key="2">
    <source>
        <dbReference type="ARBA" id="ARBA00022448"/>
    </source>
</evidence>
<evidence type="ECO:0000259" key="10">
    <source>
        <dbReference type="PROSITE" id="PS50850"/>
    </source>
</evidence>
<dbReference type="PROSITE" id="PS50850">
    <property type="entry name" value="MFS"/>
    <property type="match status" value="1"/>
</dbReference>
<protein>
    <recommendedName>
        <fullName evidence="10">Major facilitator superfamily (MFS) profile domain-containing protein</fullName>
    </recommendedName>
</protein>
<feature type="transmembrane region" description="Helical" evidence="9">
    <location>
        <begin position="208"/>
        <end position="231"/>
    </location>
</feature>
<dbReference type="InterPro" id="IPR036259">
    <property type="entry name" value="MFS_trans_sf"/>
</dbReference>
<feature type="transmembrane region" description="Helical" evidence="9">
    <location>
        <begin position="401"/>
        <end position="420"/>
    </location>
</feature>
<dbReference type="PANTHER" id="PTHR43528:SF1">
    <property type="entry name" value="ALPHA-KETOGLUTARATE PERMEASE"/>
    <property type="match status" value="1"/>
</dbReference>
<dbReference type="InterPro" id="IPR020846">
    <property type="entry name" value="MFS_dom"/>
</dbReference>
<feature type="transmembrane region" description="Helical" evidence="9">
    <location>
        <begin position="243"/>
        <end position="262"/>
    </location>
</feature>
<proteinExistence type="predicted"/>